<comment type="caution">
    <text evidence="2">The sequence shown here is derived from an EMBL/GenBank/DDBJ whole genome shotgun (WGS) entry which is preliminary data.</text>
</comment>
<evidence type="ECO:0000313" key="3">
    <source>
        <dbReference type="Proteomes" id="UP000524246"/>
    </source>
</evidence>
<evidence type="ECO:0000313" key="2">
    <source>
        <dbReference type="EMBL" id="NMC61859.1"/>
    </source>
</evidence>
<sequence>PRLSLWKTVALLALTVFVTLLSAAFVYLIKFQIEETPWFTALLAGAFAYYVCGHMLPDLLNRVRSMPAKKYPAIITGAIGIIGMSLIMRWLDSGH</sequence>
<dbReference type="AlphaFoldDB" id="A0A7X9IJA6"/>
<dbReference type="Proteomes" id="UP000524246">
    <property type="component" value="Unassembled WGS sequence"/>
</dbReference>
<keyword evidence="1" id="KW-0472">Membrane</keyword>
<proteinExistence type="predicted"/>
<dbReference type="EMBL" id="JAAZON010000063">
    <property type="protein sequence ID" value="NMC61859.1"/>
    <property type="molecule type" value="Genomic_DNA"/>
</dbReference>
<evidence type="ECO:0000256" key="1">
    <source>
        <dbReference type="SAM" id="Phobius"/>
    </source>
</evidence>
<organism evidence="2 3">
    <name type="scientific">SAR324 cluster bacterium</name>
    <dbReference type="NCBI Taxonomy" id="2024889"/>
    <lineage>
        <taxon>Bacteria</taxon>
        <taxon>Deltaproteobacteria</taxon>
        <taxon>SAR324 cluster</taxon>
    </lineage>
</organism>
<feature type="transmembrane region" description="Helical" evidence="1">
    <location>
        <begin position="71"/>
        <end position="91"/>
    </location>
</feature>
<feature type="non-terminal residue" evidence="2">
    <location>
        <position position="1"/>
    </location>
</feature>
<feature type="transmembrane region" description="Helical" evidence="1">
    <location>
        <begin position="38"/>
        <end position="59"/>
    </location>
</feature>
<keyword evidence="1" id="KW-0812">Transmembrane</keyword>
<protein>
    <submittedName>
        <fullName evidence="2">Uncharacterized protein</fullName>
    </submittedName>
</protein>
<accession>A0A7X9IJA6</accession>
<gene>
    <name evidence="2" type="ORF">GYA55_01685</name>
</gene>
<name>A0A7X9IJA6_9DELT</name>
<reference evidence="2 3" key="1">
    <citation type="journal article" date="2020" name="Biotechnol. Biofuels">
        <title>New insights from the biogas microbiome by comprehensive genome-resolved metagenomics of nearly 1600 species originating from multiple anaerobic digesters.</title>
        <authorList>
            <person name="Campanaro S."/>
            <person name="Treu L."/>
            <person name="Rodriguez-R L.M."/>
            <person name="Kovalovszki A."/>
            <person name="Ziels R.M."/>
            <person name="Maus I."/>
            <person name="Zhu X."/>
            <person name="Kougias P.G."/>
            <person name="Basile A."/>
            <person name="Luo G."/>
            <person name="Schluter A."/>
            <person name="Konstantinidis K.T."/>
            <person name="Angelidaki I."/>
        </authorList>
    </citation>
    <scope>NUCLEOTIDE SEQUENCE [LARGE SCALE GENOMIC DNA]</scope>
    <source>
        <strain evidence="2">AS27yjCOA_65</strain>
    </source>
</reference>
<keyword evidence="1" id="KW-1133">Transmembrane helix</keyword>